<accession>A0ABP8EC83</accession>
<organism evidence="1 2">
    <name type="scientific">Hyunsoonleella aestuarii</name>
    <dbReference type="NCBI Taxonomy" id="912802"/>
    <lineage>
        <taxon>Bacteria</taxon>
        <taxon>Pseudomonadati</taxon>
        <taxon>Bacteroidota</taxon>
        <taxon>Flavobacteriia</taxon>
        <taxon>Flavobacteriales</taxon>
        <taxon>Flavobacteriaceae</taxon>
    </lineage>
</organism>
<dbReference type="Proteomes" id="UP001500027">
    <property type="component" value="Unassembled WGS sequence"/>
</dbReference>
<evidence type="ECO:0000313" key="1">
    <source>
        <dbReference type="EMBL" id="GAA4269752.1"/>
    </source>
</evidence>
<reference evidence="2" key="1">
    <citation type="journal article" date="2019" name="Int. J. Syst. Evol. Microbiol.">
        <title>The Global Catalogue of Microorganisms (GCM) 10K type strain sequencing project: providing services to taxonomists for standard genome sequencing and annotation.</title>
        <authorList>
            <consortium name="The Broad Institute Genomics Platform"/>
            <consortium name="The Broad Institute Genome Sequencing Center for Infectious Disease"/>
            <person name="Wu L."/>
            <person name="Ma J."/>
        </authorList>
    </citation>
    <scope>NUCLEOTIDE SEQUENCE [LARGE SCALE GENOMIC DNA]</scope>
    <source>
        <strain evidence="2">JCM 17452</strain>
    </source>
</reference>
<dbReference type="EMBL" id="BAABAV010000001">
    <property type="protein sequence ID" value="GAA4269752.1"/>
    <property type="molecule type" value="Genomic_DNA"/>
</dbReference>
<evidence type="ECO:0000313" key="2">
    <source>
        <dbReference type="Proteomes" id="UP001500027"/>
    </source>
</evidence>
<dbReference type="InterPro" id="IPR010321">
    <property type="entry name" value="DUF922"/>
</dbReference>
<keyword evidence="2" id="KW-1185">Reference proteome</keyword>
<protein>
    <recommendedName>
        <fullName evidence="3">DUF922 domain-containing protein</fullName>
    </recommendedName>
</protein>
<name>A0ABP8EC83_9FLAO</name>
<dbReference type="Pfam" id="PF06037">
    <property type="entry name" value="DUF922"/>
    <property type="match status" value="1"/>
</dbReference>
<gene>
    <name evidence="1" type="ORF">GCM10022257_18530</name>
</gene>
<sequence length="181" mass="21482">MSKLFIFFFFLLCIQEEPVITWSKDTKLAWEDFKAKPKTDSSAVAITASGITFGFSIKSTDKNEVLSFNTDVNAYFYPEQSWYKPERATKDVLGHEQLHFSITELHARKFRARIEQLKVSNRIRVELKKLQSTINRELAEMQNRYDFETDFSRNKENQEKWHRFVNAELNKYDNYKSIEAN</sequence>
<dbReference type="RefSeq" id="WP_246046763.1">
    <property type="nucleotide sequence ID" value="NZ_BAABAV010000001.1"/>
</dbReference>
<proteinExistence type="predicted"/>
<evidence type="ECO:0008006" key="3">
    <source>
        <dbReference type="Google" id="ProtNLM"/>
    </source>
</evidence>
<comment type="caution">
    <text evidence="1">The sequence shown here is derived from an EMBL/GenBank/DDBJ whole genome shotgun (WGS) entry which is preliminary data.</text>
</comment>